<feature type="chain" id="PRO_5023889122" evidence="2">
    <location>
        <begin position="19"/>
        <end position="315"/>
    </location>
</feature>
<feature type="region of interest" description="Disordered" evidence="1">
    <location>
        <begin position="148"/>
        <end position="173"/>
    </location>
</feature>
<dbReference type="Pfam" id="PF26113">
    <property type="entry name" value="GH16_XgeA"/>
    <property type="match status" value="1"/>
</dbReference>
<protein>
    <submittedName>
        <fullName evidence="3">Mixed-linked glucanase</fullName>
    </submittedName>
</protein>
<feature type="signal peptide" evidence="2">
    <location>
        <begin position="1"/>
        <end position="18"/>
    </location>
</feature>
<organism evidence="3">
    <name type="scientific">Ganoderma boninense</name>
    <dbReference type="NCBI Taxonomy" id="34458"/>
    <lineage>
        <taxon>Eukaryota</taxon>
        <taxon>Fungi</taxon>
        <taxon>Dikarya</taxon>
        <taxon>Basidiomycota</taxon>
        <taxon>Agaricomycotina</taxon>
        <taxon>Agaricomycetes</taxon>
        <taxon>Polyporales</taxon>
        <taxon>Polyporaceae</taxon>
        <taxon>Ganoderma</taxon>
    </lineage>
</organism>
<evidence type="ECO:0000256" key="2">
    <source>
        <dbReference type="SAM" id="SignalP"/>
    </source>
</evidence>
<dbReference type="PANTHER" id="PTHR10963:SF24">
    <property type="entry name" value="GLYCOSIDASE C21B10.07-RELATED"/>
    <property type="match status" value="1"/>
</dbReference>
<gene>
    <name evidence="3" type="primary">C0NFK7</name>
</gene>
<name>A0A5K1JSH8_9APHY</name>
<dbReference type="GO" id="GO:0009251">
    <property type="term" value="P:glucan catabolic process"/>
    <property type="evidence" value="ECO:0007669"/>
    <property type="project" value="TreeGrafter"/>
</dbReference>
<sequence length="315" mass="34033">MFFATPLVLASLATTVLGGQWHLADSHVGRDFLDAFVHQAIKDPTAGRVNYVSQATALSKNLTFTNSNTLIIRADHKRTLSATGPGRDSVRLMSKKQYKQHVTIPVSTSLLVTVRSLYLPSLMSVVSVAVTGEIDIIEGANDKSPNLSTLHTGSGCTMPAKRKETGTSTGTNCDSNATNNQSCGVRAKEKNSFGPQFNKVGGGWYAMERTDQHVKVWYWLRNDPKVPADVRNGAATINTAAWGEPVGFWPGGKNCDLAKHLDPHNLIINLTLCGSWAGNTFNADGCPGNCETFVEQNPAKFKDAFFDIAGVKVYA</sequence>
<proteinExistence type="predicted"/>
<dbReference type="AlphaFoldDB" id="A0A5K1JSH8"/>
<dbReference type="SUPFAM" id="SSF49899">
    <property type="entry name" value="Concanavalin A-like lectins/glucanases"/>
    <property type="match status" value="1"/>
</dbReference>
<dbReference type="InterPro" id="IPR050546">
    <property type="entry name" value="Glycosyl_Hydrlase_16"/>
</dbReference>
<dbReference type="PANTHER" id="PTHR10963">
    <property type="entry name" value="GLYCOSYL HYDROLASE-RELATED"/>
    <property type="match status" value="1"/>
</dbReference>
<dbReference type="EMBL" id="LR723995">
    <property type="protein sequence ID" value="VWO94470.1"/>
    <property type="molecule type" value="Genomic_DNA"/>
</dbReference>
<dbReference type="Gene3D" id="2.60.120.200">
    <property type="match status" value="1"/>
</dbReference>
<evidence type="ECO:0000313" key="3">
    <source>
        <dbReference type="EMBL" id="VWO94470.1"/>
    </source>
</evidence>
<dbReference type="InterPro" id="IPR013320">
    <property type="entry name" value="ConA-like_dom_sf"/>
</dbReference>
<keyword evidence="2" id="KW-0732">Signal</keyword>
<accession>A0A5K1JSH8</accession>
<evidence type="ECO:0000256" key="1">
    <source>
        <dbReference type="SAM" id="MobiDB-lite"/>
    </source>
</evidence>
<reference evidence="3" key="1">
    <citation type="submission" date="2019-10" db="EMBL/GenBank/DDBJ databases">
        <authorList>
            <person name="Nor Muhammad N."/>
        </authorList>
    </citation>
    <scope>NUCLEOTIDE SEQUENCE</scope>
</reference>